<dbReference type="CDD" id="cd18785">
    <property type="entry name" value="SF2_C"/>
    <property type="match status" value="1"/>
</dbReference>
<dbReference type="Pfam" id="PF00271">
    <property type="entry name" value="Helicase_C"/>
    <property type="match status" value="1"/>
</dbReference>
<accession>A0AAE3FTJ9</accession>
<feature type="coiled-coil region" evidence="1">
    <location>
        <begin position="380"/>
        <end position="407"/>
    </location>
</feature>
<proteinExistence type="predicted"/>
<sequence length="1157" mass="132438">MLEQSTEKTPRIEDMEAISEYLLDEVTNQATSDHIGHQDAHIGSAPSSTYFSGALSPTRADIEHDDDDIYSRISPSALHMIIRVVREDDGPQVAIKPDFDVFYRIFPRWKDRGIDTEQSVYRKLSPNIEPVTVSLPGPEADIAAIERSLDDAEATIADAIGDALEDVHADIRDDPLQYSSGQVGEQLIDDFHEGEFDDAGTYRKHAAEANRELQTPKFDVRVALDVLNPNDTGPLQLKLSLENIASDAPDPDLIEHTIFGAGLSVSEINDVSFAPFRFTRLPEDYRYDRELEGYGINCSVERVTDAEQETLQTTCLPIHEQYRYRHREPEDDESVPRFQRLADEPLEILRDLKGEMEAYRDRVWSTKVTELEAEYGSSVAEEAREQMADFEAEIKRFERGIQVLEEYEDIRWAFELMNETFDVKVLQDDGSRAYDSWRLFQIVFIVSNLPDLAAREHASLAEEVSPSEEVSLLWFPTGGGKTEAYLGLVVTAMHFDRIRGKNIGLTSMMRYPLRLLSLQQFQRITELFMYADEIRERHSLGGDRYSVGYLTGGTENKLRDLIKKEFAQSSLDARDSAKNLQKAQELADRWKNDSLHNISREGHQFLNKCPKCSGDVITEFNPDKLTVDHTCINNECSWDRLPIYVIDNEIYRHLPTMVIGTQDKLAALGYERKFRLLLGHVEERCPDHGFTDGTECTEKYFCSIDADEHQSLYPKDPVPGLQIQDELHLVKEELGTFESHYWSAMEKVIEWSNHEKPKLIAATATIEAYENQISHLYQRDATLFPVPGPEYRESFYATEDPNEVQRYFLGITPWNRSHINSVVSILEAQQRAVQDLRDNFEAAEDLSIEDFNTIDTLSELSDLLSFYETAVNYVISKKEGARIYTSIETQINEDLTRDGYDEIDRMSLSGDSSFQAVSEMLDRFESLPDNPDTDTEEVIIATSTISHGVDLDALNFMIFFGMPRRTAEYIQSSSRVGRKYPGIIVDAFHPIRERDRSHFHYFDKYHEYQDWLVEPVPVNRWAKFSVKRTLPGLFMSLLLQKHYTEIYQEIGSPYQTKTIAKAHAQGMISEKELIEDLCEIYGTDKHKSPVFRDVIERKVTQFMSAIDSKQKNFVSDSLPGDHGTMFSLRDVDQSVQVFPTREDGHIVENLADKGGEN</sequence>
<dbReference type="Gene3D" id="3.40.50.300">
    <property type="entry name" value="P-loop containing nucleotide triphosphate hydrolases"/>
    <property type="match status" value="1"/>
</dbReference>
<organism evidence="3 4">
    <name type="scientific">Natranaeroarchaeum aerophilus</name>
    <dbReference type="NCBI Taxonomy" id="2917711"/>
    <lineage>
        <taxon>Archaea</taxon>
        <taxon>Methanobacteriati</taxon>
        <taxon>Methanobacteriota</taxon>
        <taxon>Stenosarchaea group</taxon>
        <taxon>Halobacteria</taxon>
        <taxon>Halobacteriales</taxon>
        <taxon>Natronoarchaeaceae</taxon>
        <taxon>Natranaeroarchaeum</taxon>
    </lineage>
</organism>
<comment type="caution">
    <text evidence="3">The sequence shown here is derived from an EMBL/GenBank/DDBJ whole genome shotgun (WGS) entry which is preliminary data.</text>
</comment>
<dbReference type="SUPFAM" id="SSF52540">
    <property type="entry name" value="P-loop containing nucleoside triphosphate hydrolases"/>
    <property type="match status" value="2"/>
</dbReference>
<feature type="domain" description="Helicase C-terminal" evidence="2">
    <location>
        <begin position="859"/>
        <end position="1024"/>
    </location>
</feature>
<keyword evidence="1" id="KW-0175">Coiled coil</keyword>
<dbReference type="PROSITE" id="PS51194">
    <property type="entry name" value="HELICASE_CTER"/>
    <property type="match status" value="1"/>
</dbReference>
<dbReference type="AlphaFoldDB" id="A0AAE3FTJ9"/>
<evidence type="ECO:0000256" key="1">
    <source>
        <dbReference type="SAM" id="Coils"/>
    </source>
</evidence>
<evidence type="ECO:0000313" key="4">
    <source>
        <dbReference type="Proteomes" id="UP001202674"/>
    </source>
</evidence>
<dbReference type="EMBL" id="JAKRVY010000006">
    <property type="protein sequence ID" value="MCL9814354.1"/>
    <property type="molecule type" value="Genomic_DNA"/>
</dbReference>
<evidence type="ECO:0000259" key="2">
    <source>
        <dbReference type="PROSITE" id="PS51194"/>
    </source>
</evidence>
<dbReference type="Proteomes" id="UP001202674">
    <property type="component" value="Unassembled WGS sequence"/>
</dbReference>
<dbReference type="RefSeq" id="WP_250597308.1">
    <property type="nucleotide sequence ID" value="NZ_JAKRVY010000006.1"/>
</dbReference>
<reference evidence="3 4" key="1">
    <citation type="journal article" date="2022" name="Syst. Appl. Microbiol.">
        <title>Natronocalculus amylovorans gen. nov., sp. nov., and Natranaeroarchaeum aerophilus sp. nov., dominant culturable amylolytic natronoarchaea from hypersaline soda lakes in southwestern Siberia.</title>
        <authorList>
            <person name="Sorokin D.Y."/>
            <person name="Elcheninov A.G."/>
            <person name="Khizhniak T.V."/>
            <person name="Koenen M."/>
            <person name="Bale N.J."/>
            <person name="Damste J.S.S."/>
            <person name="Kublanov I.V."/>
        </authorList>
    </citation>
    <scope>NUCLEOTIDE SEQUENCE [LARGE SCALE GENOMIC DNA]</scope>
    <source>
        <strain evidence="3 4">AArc-St1-1</strain>
    </source>
</reference>
<name>A0AAE3FTJ9_9EURY</name>
<dbReference type="InterPro" id="IPR027417">
    <property type="entry name" value="P-loop_NTPase"/>
</dbReference>
<gene>
    <name evidence="3" type="ORF">AArcSt11_11900</name>
</gene>
<protein>
    <recommendedName>
        <fullName evidence="2">Helicase C-terminal domain-containing protein</fullName>
    </recommendedName>
</protein>
<evidence type="ECO:0000313" key="3">
    <source>
        <dbReference type="EMBL" id="MCL9814354.1"/>
    </source>
</evidence>
<dbReference type="SMART" id="SM00490">
    <property type="entry name" value="HELICc"/>
    <property type="match status" value="1"/>
</dbReference>
<dbReference type="InterPro" id="IPR001650">
    <property type="entry name" value="Helicase_C-like"/>
</dbReference>
<keyword evidence="4" id="KW-1185">Reference proteome</keyword>